<dbReference type="EMBL" id="REGW02000021">
    <property type="protein sequence ID" value="KAE8280199.1"/>
    <property type="molecule type" value="Genomic_DNA"/>
</dbReference>
<sequence>MPKPNVSNKAKSTYSHATGPGASTMGSCSPASDSPTRSDMPPDKTYHMCKELCKESKLTGSLQPKPVAGAKPLTILARIHNFQEKNLILRLGRQQSMEYKGGKVLIFPDYTSEVMAQRCAFREVQQALRDEGIKHTLRYPARLCLPPRQGSGQDLRGPEGGGEVPGKGKTYEKGSRSIHFTVALK</sequence>
<gene>
    <name evidence="2" type="ORF">D5F01_LYC20749</name>
</gene>
<comment type="caution">
    <text evidence="2">The sequence shown here is derived from an EMBL/GenBank/DDBJ whole genome shotgun (WGS) entry which is preliminary data.</text>
</comment>
<keyword evidence="3" id="KW-1185">Reference proteome</keyword>
<name>A0A6G0HLS7_LARCR</name>
<feature type="compositionally biased region" description="Polar residues" evidence="1">
    <location>
        <begin position="1"/>
        <end position="16"/>
    </location>
</feature>
<dbReference type="Proteomes" id="UP000424527">
    <property type="component" value="Unassembled WGS sequence"/>
</dbReference>
<reference evidence="2 3" key="1">
    <citation type="submission" date="2019-07" db="EMBL/GenBank/DDBJ databases">
        <title>Chromosome genome assembly for large yellow croaker.</title>
        <authorList>
            <person name="Xiao S."/>
        </authorList>
    </citation>
    <scope>NUCLEOTIDE SEQUENCE [LARGE SCALE GENOMIC DNA]</scope>
    <source>
        <strain evidence="2">JMULYC20181020</strain>
        <tissue evidence="2">Muscle</tissue>
    </source>
</reference>
<evidence type="ECO:0000313" key="3">
    <source>
        <dbReference type="Proteomes" id="UP000424527"/>
    </source>
</evidence>
<proteinExistence type="predicted"/>
<dbReference type="InterPro" id="IPR042566">
    <property type="entry name" value="L1_C"/>
</dbReference>
<dbReference type="Gene3D" id="3.30.250.20">
    <property type="entry name" value="L1 transposable element, C-terminal domain"/>
    <property type="match status" value="1"/>
</dbReference>
<evidence type="ECO:0000313" key="2">
    <source>
        <dbReference type="EMBL" id="KAE8280199.1"/>
    </source>
</evidence>
<accession>A0A6G0HLS7</accession>
<protein>
    <submittedName>
        <fullName evidence="2">Uncharacterized protein</fullName>
    </submittedName>
</protein>
<dbReference type="PROSITE" id="PS51257">
    <property type="entry name" value="PROKAR_LIPOPROTEIN"/>
    <property type="match status" value="1"/>
</dbReference>
<organism evidence="2 3">
    <name type="scientific">Larimichthys crocea</name>
    <name type="common">Large yellow croaker</name>
    <name type="synonym">Pseudosciaena crocea</name>
    <dbReference type="NCBI Taxonomy" id="215358"/>
    <lineage>
        <taxon>Eukaryota</taxon>
        <taxon>Metazoa</taxon>
        <taxon>Chordata</taxon>
        <taxon>Craniata</taxon>
        <taxon>Vertebrata</taxon>
        <taxon>Euteleostomi</taxon>
        <taxon>Actinopterygii</taxon>
        <taxon>Neopterygii</taxon>
        <taxon>Teleostei</taxon>
        <taxon>Neoteleostei</taxon>
        <taxon>Acanthomorphata</taxon>
        <taxon>Eupercaria</taxon>
        <taxon>Sciaenidae</taxon>
        <taxon>Larimichthys</taxon>
    </lineage>
</organism>
<feature type="region of interest" description="Disordered" evidence="1">
    <location>
        <begin position="1"/>
        <end position="43"/>
    </location>
</feature>
<feature type="region of interest" description="Disordered" evidence="1">
    <location>
        <begin position="147"/>
        <end position="176"/>
    </location>
</feature>
<feature type="compositionally biased region" description="Polar residues" evidence="1">
    <location>
        <begin position="24"/>
        <end position="37"/>
    </location>
</feature>
<evidence type="ECO:0000256" key="1">
    <source>
        <dbReference type="SAM" id="MobiDB-lite"/>
    </source>
</evidence>
<dbReference type="AlphaFoldDB" id="A0A6G0HLS7"/>